<dbReference type="PANTHER" id="PTHR34217">
    <property type="entry name" value="METAL-DEPENDENT CARBOXYPEPTIDASE"/>
    <property type="match status" value="1"/>
</dbReference>
<reference evidence="9 10" key="1">
    <citation type="submission" date="2018-09" db="EMBL/GenBank/DDBJ databases">
        <authorList>
            <person name="Postec A."/>
        </authorList>
    </citation>
    <scope>NUCLEOTIDE SEQUENCE [LARGE SCALE GENOMIC DNA]</scope>
    <source>
        <strain evidence="9">70B-A</strain>
    </source>
</reference>
<dbReference type="NCBIfam" id="TIGR02290">
    <property type="entry name" value="M3_fam_3"/>
    <property type="match status" value="1"/>
</dbReference>
<evidence type="ECO:0000256" key="1">
    <source>
        <dbReference type="ARBA" id="ARBA00022670"/>
    </source>
</evidence>
<keyword evidence="5 6" id="KW-0482">Metalloprotease</keyword>
<dbReference type="InterPro" id="IPR001567">
    <property type="entry name" value="Pept_M3A_M3B_dom"/>
</dbReference>
<evidence type="ECO:0000259" key="8">
    <source>
        <dbReference type="Pfam" id="PF08439"/>
    </source>
</evidence>
<evidence type="ECO:0000256" key="2">
    <source>
        <dbReference type="ARBA" id="ARBA00022723"/>
    </source>
</evidence>
<dbReference type="RefSeq" id="WP_125138073.1">
    <property type="nucleotide sequence ID" value="NZ_LR130778.1"/>
</dbReference>
<evidence type="ECO:0000256" key="5">
    <source>
        <dbReference type="ARBA" id="ARBA00023049"/>
    </source>
</evidence>
<dbReference type="PANTHER" id="PTHR34217:SF1">
    <property type="entry name" value="CARBOXYPEPTIDASE 1"/>
    <property type="match status" value="1"/>
</dbReference>
<dbReference type="Pfam" id="PF01432">
    <property type="entry name" value="Peptidase_M3"/>
    <property type="match status" value="1"/>
</dbReference>
<evidence type="ECO:0000313" key="10">
    <source>
        <dbReference type="Proteomes" id="UP000279029"/>
    </source>
</evidence>
<comment type="similarity">
    <text evidence="6">Belongs to the peptidase M3 family.</text>
</comment>
<sequence length="583" mass="65727">MKQWNLDVLYTSFEDPKLSTDQNTVRQLMEKAQNYIHEDLKGPKPIEEKILGYYQLMDTLGAVLEALGNFGQLTYSVDTKNSKALKLIETVEGYDPILTLVNVGFKKWLGTLSDIETVINNAPQLKPYQFAIRNALDDAQYMLSDAEESLLAHMRNTGSNAWSKLQEATLASLTASVDGDTLPISIVRSLAYDQDAKKRRHAYDAELESYKKIDTVSAAALNAIKGEVITVAHKRGYASPLEMTLKDAQMDLETLDAMMTAISEYLPSFRAYLKKKAVMLGHEKGLPFYDLFAPIGNVHMTYTYEEAQAFIITNFSSYSPVLGDYAKRAFDMNWVDPFPREGKASGAFCSNIHCVSESRIMANFNNNFNDVSTLAHELGHGYHGECLKDEVQTNSDYPMPLAETASIFCETIVNNAALNHATQDEAIVIVENAIMSACQVIVDIYSRYLFETELFKQRTNASLSVEELKSMMLHAQKEAYGDGLDHDYLHPYMWVCKPHYYSADYNFYNFPYAFGLLFAKGLYAMYLEDKEAFIPKYDALLKATGSNNIKDVLSIVGVDAHNPDFFRASLELIKKDIDLFLTY</sequence>
<evidence type="ECO:0000256" key="6">
    <source>
        <dbReference type="RuleBase" id="RU003435"/>
    </source>
</evidence>
<organism evidence="9 10">
    <name type="scientific">Petrocella atlantisensis</name>
    <dbReference type="NCBI Taxonomy" id="2173034"/>
    <lineage>
        <taxon>Bacteria</taxon>
        <taxon>Bacillati</taxon>
        <taxon>Bacillota</taxon>
        <taxon>Clostridia</taxon>
        <taxon>Lachnospirales</taxon>
        <taxon>Vallitaleaceae</taxon>
        <taxon>Petrocella</taxon>
    </lineage>
</organism>
<dbReference type="GO" id="GO:0006508">
    <property type="term" value="P:proteolysis"/>
    <property type="evidence" value="ECO:0007669"/>
    <property type="project" value="UniProtKB-KW"/>
</dbReference>
<dbReference type="InterPro" id="IPR034006">
    <property type="entry name" value="M3B_PepF_2"/>
</dbReference>
<keyword evidence="2 6" id="KW-0479">Metal-binding</keyword>
<dbReference type="AlphaFoldDB" id="A0A3P7P659"/>
<dbReference type="KEGG" id="cbar:PATL70BA_3111"/>
<protein>
    <submittedName>
        <fullName evidence="9">Oligoendopeptidase F</fullName>
    </submittedName>
</protein>
<dbReference type="Proteomes" id="UP000279029">
    <property type="component" value="Chromosome"/>
</dbReference>
<dbReference type="SUPFAM" id="SSF55486">
    <property type="entry name" value="Metalloproteases ('zincins'), catalytic domain"/>
    <property type="match status" value="1"/>
</dbReference>
<evidence type="ECO:0000256" key="4">
    <source>
        <dbReference type="ARBA" id="ARBA00022833"/>
    </source>
</evidence>
<dbReference type="CDD" id="cd09607">
    <property type="entry name" value="M3B_PepF"/>
    <property type="match status" value="1"/>
</dbReference>
<dbReference type="Pfam" id="PF08439">
    <property type="entry name" value="Peptidase_M3_N"/>
    <property type="match status" value="1"/>
</dbReference>
<dbReference type="GO" id="GO:0046872">
    <property type="term" value="F:metal ion binding"/>
    <property type="evidence" value="ECO:0007669"/>
    <property type="project" value="UniProtKB-UniRule"/>
</dbReference>
<dbReference type="Gene3D" id="1.20.140.70">
    <property type="entry name" value="Oligopeptidase f, N-terminal domain"/>
    <property type="match status" value="1"/>
</dbReference>
<feature type="domain" description="Peptidase M3A/M3B catalytic" evidence="7">
    <location>
        <begin position="190"/>
        <end position="571"/>
    </location>
</feature>
<keyword evidence="10" id="KW-1185">Reference proteome</keyword>
<dbReference type="OrthoDB" id="9769691at2"/>
<dbReference type="GO" id="GO:0004181">
    <property type="term" value="F:metallocarboxypeptidase activity"/>
    <property type="evidence" value="ECO:0007669"/>
    <property type="project" value="InterPro"/>
</dbReference>
<name>A0A3P7P659_9FIRM</name>
<evidence type="ECO:0000313" key="9">
    <source>
        <dbReference type="EMBL" id="VDN49030.1"/>
    </source>
</evidence>
<dbReference type="GO" id="GO:0004222">
    <property type="term" value="F:metalloendopeptidase activity"/>
    <property type="evidence" value="ECO:0007669"/>
    <property type="project" value="InterPro"/>
</dbReference>
<dbReference type="InterPro" id="IPR001333">
    <property type="entry name" value="Peptidase_M32_Taq"/>
</dbReference>
<keyword evidence="4 6" id="KW-0862">Zinc</keyword>
<dbReference type="Gene3D" id="1.10.1370.20">
    <property type="entry name" value="Oligoendopeptidase f, C-terminal domain"/>
    <property type="match status" value="1"/>
</dbReference>
<accession>A0A3P7P659</accession>
<keyword evidence="3 6" id="KW-0378">Hydrolase</keyword>
<proteinExistence type="inferred from homology"/>
<dbReference type="EMBL" id="LR130778">
    <property type="protein sequence ID" value="VDN49030.1"/>
    <property type="molecule type" value="Genomic_DNA"/>
</dbReference>
<evidence type="ECO:0000256" key="3">
    <source>
        <dbReference type="ARBA" id="ARBA00022801"/>
    </source>
</evidence>
<comment type="cofactor">
    <cofactor evidence="6">
        <name>Zn(2+)</name>
        <dbReference type="ChEBI" id="CHEBI:29105"/>
    </cofactor>
    <text evidence="6">Binds 1 zinc ion.</text>
</comment>
<gene>
    <name evidence="9" type="ORF">PATL70BA_3111</name>
</gene>
<keyword evidence="1 6" id="KW-0645">Protease</keyword>
<feature type="domain" description="Oligopeptidase F N-terminal" evidence="8">
    <location>
        <begin position="114"/>
        <end position="174"/>
    </location>
</feature>
<dbReference type="InterPro" id="IPR011977">
    <property type="entry name" value="Pept_M3B_clade3"/>
</dbReference>
<dbReference type="InterPro" id="IPR013647">
    <property type="entry name" value="OligopepF_N_dom"/>
</dbReference>
<evidence type="ECO:0000259" key="7">
    <source>
        <dbReference type="Pfam" id="PF01432"/>
    </source>
</evidence>
<dbReference type="InterPro" id="IPR042088">
    <property type="entry name" value="OligoPept_F_C"/>
</dbReference>